<keyword evidence="6" id="KW-0456">Lyase</keyword>
<keyword evidence="5" id="KW-0460">Magnesium</keyword>
<evidence type="ECO:0000256" key="6">
    <source>
        <dbReference type="ARBA" id="ARBA00023239"/>
    </source>
</evidence>
<feature type="domain" description="Chorismate-utilising enzyme C-terminal" evidence="9">
    <location>
        <begin position="215"/>
        <end position="466"/>
    </location>
</feature>
<evidence type="ECO:0000256" key="7">
    <source>
        <dbReference type="ARBA" id="ARBA00025634"/>
    </source>
</evidence>
<comment type="catalytic activity">
    <reaction evidence="8">
        <text>chorismate + L-glutamine = anthranilate + pyruvate + L-glutamate + H(+)</text>
        <dbReference type="Rhea" id="RHEA:21732"/>
        <dbReference type="ChEBI" id="CHEBI:15361"/>
        <dbReference type="ChEBI" id="CHEBI:15378"/>
        <dbReference type="ChEBI" id="CHEBI:16567"/>
        <dbReference type="ChEBI" id="CHEBI:29748"/>
        <dbReference type="ChEBI" id="CHEBI:29985"/>
        <dbReference type="ChEBI" id="CHEBI:58359"/>
        <dbReference type="EC" id="4.1.3.27"/>
    </reaction>
</comment>
<dbReference type="PRINTS" id="PR00095">
    <property type="entry name" value="ANTSNTHASEI"/>
</dbReference>
<evidence type="ECO:0000256" key="4">
    <source>
        <dbReference type="ARBA" id="ARBA00022723"/>
    </source>
</evidence>
<proteinExistence type="predicted"/>
<dbReference type="AlphaFoldDB" id="A0A558BME1"/>
<evidence type="ECO:0000259" key="10">
    <source>
        <dbReference type="Pfam" id="PF04715"/>
    </source>
</evidence>
<dbReference type="GO" id="GO:0004049">
    <property type="term" value="F:anthranilate synthase activity"/>
    <property type="evidence" value="ECO:0007669"/>
    <property type="project" value="UniProtKB-EC"/>
</dbReference>
<dbReference type="InterPro" id="IPR015890">
    <property type="entry name" value="Chorismate_C"/>
</dbReference>
<feature type="domain" description="Anthranilate synthase component I N-terminal" evidence="10">
    <location>
        <begin position="23"/>
        <end position="169"/>
    </location>
</feature>
<dbReference type="GO" id="GO:0046872">
    <property type="term" value="F:metal ion binding"/>
    <property type="evidence" value="ECO:0007669"/>
    <property type="project" value="UniProtKB-KW"/>
</dbReference>
<evidence type="ECO:0000256" key="8">
    <source>
        <dbReference type="ARBA" id="ARBA00047683"/>
    </source>
</evidence>
<keyword evidence="12" id="KW-1185">Reference proteome</keyword>
<dbReference type="RefSeq" id="WP_144851862.1">
    <property type="nucleotide sequence ID" value="NZ_VMRJ01000006.1"/>
</dbReference>
<name>A0A558BME1_9BACT</name>
<comment type="function">
    <text evidence="7">Part of a heterotetrameric complex that catalyzes the two-step biosynthesis of anthranilate, an intermediate in the biosynthesis of L-tryptophan. In the first step, the glutamine-binding beta subunit (TrpG) of anthranilate synthase (AS) provides the glutamine amidotransferase activity which generates ammonia as a substrate that, along with chorismate, is used in the second step, catalyzed by the large alpha subunit of AS (TrpE) to produce anthranilate. In the absence of TrpG, TrpE can synthesize anthranilate directly from chorismate and high concentrations of ammonia.</text>
</comment>
<sequence length="480" mass="53692">MSATTEVSSAILVHSRHRRLLADTLTPVSLYLRLRDQFVGTLLLESSDYHGNNNSFSYLCFSPVARFELDKDQLTTQRPGQSTSTDTLADPRQALELLREFRESFQPAAPSGLPFITNGLFGHMAYEAVQNFEDVTLRDKPGASTVPAIVYQAFRYVIAINHFKDELYLFEHQYLGEGEEPAADTLDSIETLIQSRNFATHPFRLNGQETSNATDEEFLELIRLGQHHCQRGDVFQIVLSRRFQQGFQGDEFNVYRALRSLNPSPYLFFFDYGSYKIFGSSPESQIVVNKGQAVLYPIAGTFRRTGDDAADARLAQQLLDDPKETAEHVMLVDLARNDLSRRCDVVAVERFKEIQYYSHVIHLVSKVVGQLGADTEPLDVVGETFPAGTLSGAPKYRAVQLIDQYESTQRGFYGGCIGALDFGGDFNHAIMIRTFLSKDNTLYYQAGAGVVAKSVPASELQEVHNKLGALRAALQQAERV</sequence>
<dbReference type="Gene3D" id="3.60.120.10">
    <property type="entry name" value="Anthranilate synthase"/>
    <property type="match status" value="1"/>
</dbReference>
<evidence type="ECO:0000256" key="2">
    <source>
        <dbReference type="ARBA" id="ARBA00011575"/>
    </source>
</evidence>
<dbReference type="InterPro" id="IPR005801">
    <property type="entry name" value="ADC_synthase"/>
</dbReference>
<dbReference type="Proteomes" id="UP000317624">
    <property type="component" value="Unassembled WGS sequence"/>
</dbReference>
<evidence type="ECO:0000256" key="1">
    <source>
        <dbReference type="ARBA" id="ARBA00001946"/>
    </source>
</evidence>
<dbReference type="OrthoDB" id="3518032at2"/>
<reference evidence="11 12" key="1">
    <citation type="submission" date="2019-07" db="EMBL/GenBank/DDBJ databases">
        <title>Hymenobacter sp. straun FUR1 Genome sequencing and assembly.</title>
        <authorList>
            <person name="Chhetri G."/>
        </authorList>
    </citation>
    <scope>NUCLEOTIDE SEQUENCE [LARGE SCALE GENOMIC DNA]</scope>
    <source>
        <strain evidence="11 12">Fur1</strain>
    </source>
</reference>
<protein>
    <recommendedName>
        <fullName evidence="3">Anthranilate synthase component 1</fullName>
    </recommendedName>
</protein>
<evidence type="ECO:0000259" key="9">
    <source>
        <dbReference type="Pfam" id="PF00425"/>
    </source>
</evidence>
<comment type="subunit">
    <text evidence="2">Heterotetramer consisting of two non-identical subunits: a beta subunit (TrpG) and a large alpha subunit (TrpE).</text>
</comment>
<dbReference type="Pfam" id="PF00425">
    <property type="entry name" value="Chorismate_bind"/>
    <property type="match status" value="1"/>
</dbReference>
<dbReference type="InterPro" id="IPR006805">
    <property type="entry name" value="Anth_synth_I_N"/>
</dbReference>
<dbReference type="InterPro" id="IPR019999">
    <property type="entry name" value="Anth_synth_I-like"/>
</dbReference>
<dbReference type="PANTHER" id="PTHR11236:SF48">
    <property type="entry name" value="ISOCHORISMATE SYNTHASE MENF"/>
    <property type="match status" value="1"/>
</dbReference>
<dbReference type="PANTHER" id="PTHR11236">
    <property type="entry name" value="AMINOBENZOATE/ANTHRANILATE SYNTHASE"/>
    <property type="match status" value="1"/>
</dbReference>
<gene>
    <name evidence="11" type="ORF">FNT36_21155</name>
</gene>
<dbReference type="GO" id="GO:0000162">
    <property type="term" value="P:L-tryptophan biosynthetic process"/>
    <property type="evidence" value="ECO:0007669"/>
    <property type="project" value="TreeGrafter"/>
</dbReference>
<dbReference type="EMBL" id="VMRJ01000006">
    <property type="protein sequence ID" value="TVT37685.1"/>
    <property type="molecule type" value="Genomic_DNA"/>
</dbReference>
<accession>A0A558BME1</accession>
<evidence type="ECO:0000256" key="5">
    <source>
        <dbReference type="ARBA" id="ARBA00022842"/>
    </source>
</evidence>
<organism evidence="11 12">
    <name type="scientific">Hymenobacter setariae</name>
    <dbReference type="NCBI Taxonomy" id="2594794"/>
    <lineage>
        <taxon>Bacteria</taxon>
        <taxon>Pseudomonadati</taxon>
        <taxon>Bacteroidota</taxon>
        <taxon>Cytophagia</taxon>
        <taxon>Cytophagales</taxon>
        <taxon>Hymenobacteraceae</taxon>
        <taxon>Hymenobacter</taxon>
    </lineage>
</organism>
<dbReference type="SUPFAM" id="SSF56322">
    <property type="entry name" value="ADC synthase"/>
    <property type="match status" value="1"/>
</dbReference>
<evidence type="ECO:0000313" key="11">
    <source>
        <dbReference type="EMBL" id="TVT37685.1"/>
    </source>
</evidence>
<comment type="caution">
    <text evidence="11">The sequence shown here is derived from an EMBL/GenBank/DDBJ whole genome shotgun (WGS) entry which is preliminary data.</text>
</comment>
<evidence type="ECO:0000256" key="3">
    <source>
        <dbReference type="ARBA" id="ARBA00020653"/>
    </source>
</evidence>
<keyword evidence="4" id="KW-0479">Metal-binding</keyword>
<evidence type="ECO:0000313" key="12">
    <source>
        <dbReference type="Proteomes" id="UP000317624"/>
    </source>
</evidence>
<dbReference type="Pfam" id="PF04715">
    <property type="entry name" value="Anth_synt_I_N"/>
    <property type="match status" value="1"/>
</dbReference>
<comment type="cofactor">
    <cofactor evidence="1">
        <name>Mg(2+)</name>
        <dbReference type="ChEBI" id="CHEBI:18420"/>
    </cofactor>
</comment>